<evidence type="ECO:0000313" key="2">
    <source>
        <dbReference type="EMBL" id="VDK52149.1"/>
    </source>
</evidence>
<protein>
    <recommendedName>
        <fullName evidence="1">DUF7516 domain-containing protein</fullName>
    </recommendedName>
</protein>
<keyword evidence="3" id="KW-1185">Reference proteome</keyword>
<organism evidence="4">
    <name type="scientific">Anisakis simplex</name>
    <name type="common">Herring worm</name>
    <dbReference type="NCBI Taxonomy" id="6269"/>
    <lineage>
        <taxon>Eukaryota</taxon>
        <taxon>Metazoa</taxon>
        <taxon>Ecdysozoa</taxon>
        <taxon>Nematoda</taxon>
        <taxon>Chromadorea</taxon>
        <taxon>Rhabditida</taxon>
        <taxon>Spirurina</taxon>
        <taxon>Ascaridomorpha</taxon>
        <taxon>Ascaridoidea</taxon>
        <taxon>Anisakidae</taxon>
        <taxon>Anisakis</taxon>
        <taxon>Anisakis simplex complex</taxon>
    </lineage>
</organism>
<dbReference type="OrthoDB" id="5871534at2759"/>
<reference evidence="4" key="1">
    <citation type="submission" date="2016-04" db="UniProtKB">
        <authorList>
            <consortium name="WormBaseParasite"/>
        </authorList>
    </citation>
    <scope>IDENTIFICATION</scope>
</reference>
<evidence type="ECO:0000313" key="3">
    <source>
        <dbReference type="Proteomes" id="UP000267096"/>
    </source>
</evidence>
<feature type="domain" description="DUF7516" evidence="1">
    <location>
        <begin position="101"/>
        <end position="182"/>
    </location>
</feature>
<reference evidence="2 3" key="2">
    <citation type="submission" date="2018-11" db="EMBL/GenBank/DDBJ databases">
        <authorList>
            <consortium name="Pathogen Informatics"/>
        </authorList>
    </citation>
    <scope>NUCLEOTIDE SEQUENCE [LARGE SCALE GENOMIC DNA]</scope>
</reference>
<dbReference type="EMBL" id="UYRR01031720">
    <property type="protein sequence ID" value="VDK52149.1"/>
    <property type="molecule type" value="Genomic_DNA"/>
</dbReference>
<dbReference type="Pfam" id="PF24360">
    <property type="entry name" value="DUF7516"/>
    <property type="match status" value="1"/>
</dbReference>
<gene>
    <name evidence="2" type="ORF">ASIM_LOCUS14358</name>
</gene>
<proteinExistence type="predicted"/>
<dbReference type="Proteomes" id="UP000267096">
    <property type="component" value="Unassembled WGS sequence"/>
</dbReference>
<sequence length="367" mass="42126">MSVLFYFFRSNDWHLNPDRLAQIFGFANLDKLFTISSGALSDYIEVDLNDRNERVFRLKPIESIKHLQQILLSLEAAQPAKSIKIEKQCELHIAENRAAYIEGKRRLIGLMKELDGANTEIRYEQLQVRYQQRFGVQLSGQELARMFGTKKASKVFANEFQGEIDIMQQNPLMLMLFNDDVEGTRVNESLGTPRSIQGKVNAESLQKALNSRLTSDEVNRNSGEFVRHIGQRKSQPSDANETLVSNFPMEQSHCSIGSTRANRVLDYGDIQPAQYDYVYCIPTQLSHCCATYNLVYWFGLDQMRPVLNWIDKITDDEGPETGEDITSMFVLNSSFISGKSILRLQRRVEVSLWEGFDDVKRIEKINE</sequence>
<dbReference type="InterPro" id="IPR055938">
    <property type="entry name" value="DUF7516"/>
</dbReference>
<evidence type="ECO:0000259" key="1">
    <source>
        <dbReference type="Pfam" id="PF24360"/>
    </source>
</evidence>
<dbReference type="WBParaSite" id="ASIM_0001494801-mRNA-1">
    <property type="protein sequence ID" value="ASIM_0001494801-mRNA-1"/>
    <property type="gene ID" value="ASIM_0001494801"/>
</dbReference>
<accession>A0A158PPK7</accession>
<dbReference type="AlphaFoldDB" id="A0A158PPK7"/>
<name>A0A158PPK7_ANISI</name>
<evidence type="ECO:0000313" key="4">
    <source>
        <dbReference type="WBParaSite" id="ASIM_0001494801-mRNA-1"/>
    </source>
</evidence>